<evidence type="ECO:0000256" key="5">
    <source>
        <dbReference type="SAM" id="MobiDB-lite"/>
    </source>
</evidence>
<feature type="region of interest" description="Disordered" evidence="5">
    <location>
        <begin position="85"/>
        <end position="155"/>
    </location>
</feature>
<dbReference type="Proteomes" id="UP000275408">
    <property type="component" value="Unassembled WGS sequence"/>
</dbReference>
<protein>
    <recommendedName>
        <fullName evidence="7">Amino acid permease/ SLC12A domain-containing protein</fullName>
    </recommendedName>
</protein>
<feature type="transmembrane region" description="Helical" evidence="6">
    <location>
        <begin position="378"/>
        <end position="400"/>
    </location>
</feature>
<gene>
    <name evidence="8" type="ORF">pdam_00009679</name>
</gene>
<feature type="transmembrane region" description="Helical" evidence="6">
    <location>
        <begin position="262"/>
        <end position="287"/>
    </location>
</feature>
<dbReference type="GO" id="GO:0055075">
    <property type="term" value="P:potassium ion homeostasis"/>
    <property type="evidence" value="ECO:0007669"/>
    <property type="project" value="TreeGrafter"/>
</dbReference>
<accession>A0A3M6UAT8</accession>
<dbReference type="Gene3D" id="1.20.1740.10">
    <property type="entry name" value="Amino acid/polyamine transporter I"/>
    <property type="match status" value="1"/>
</dbReference>
<feature type="transmembrane region" description="Helical" evidence="6">
    <location>
        <begin position="324"/>
        <end position="345"/>
    </location>
</feature>
<feature type="domain" description="Amino acid permease/ SLC12A" evidence="7">
    <location>
        <begin position="234"/>
        <end position="293"/>
    </location>
</feature>
<dbReference type="EMBL" id="RCHS01001930">
    <property type="protein sequence ID" value="RMX50598.1"/>
    <property type="molecule type" value="Genomic_DNA"/>
</dbReference>
<evidence type="ECO:0000259" key="7">
    <source>
        <dbReference type="Pfam" id="PF00324"/>
    </source>
</evidence>
<keyword evidence="2 6" id="KW-0812">Transmembrane</keyword>
<dbReference type="PANTHER" id="PTHR11827">
    <property type="entry name" value="SOLUTE CARRIER FAMILY 12, CATION COTRANSPORTERS"/>
    <property type="match status" value="1"/>
</dbReference>
<evidence type="ECO:0000256" key="1">
    <source>
        <dbReference type="ARBA" id="ARBA00004141"/>
    </source>
</evidence>
<sequence length="564" mass="61782">MTIKIRRVQMTVGYDASRSPRILDFRYPLTLTKAAVQDRPVHYDKANLQNSRNFDDNTAEISHCHHFSQPFYLIDMSDEVEKKLDVENSNSNPEESPKDQAAGDDESTEQKKKFSVLKVKFGSDSSGDTSGEHSNESSSPSSPIESPRSPEHFTHGYATNEAIPMTIFYRSQHSHGHGGKQRPTLQQLRKGLENDKAEFTEETAPLDDSKLEDGQDSIEIRNVKSAPKFGWIKGVLFGCLLNIWGVMLYLRLSWVVGQAGIALASLIVIMSAVVTTLTTLSLSAVCTNGEVKGDESNDIRIVGLITVVILLGITMIGLEWVVRAQMLLLIVLVISILNVLIGTFIGPQSEESRSRGFVGYQKEVFETNLGPGYKGESFFSVFAVFFPAATGILAGVNISGDLKDVHKAVPKGTLLAILISTIVYVMLAWFVGGCVEREALGFVQEVLQNKTLASCVEQECRYGLLNDFQVMEEVSGWGPIVTAGIFASTLSSALASLVGAPKAFQAVCKDKLFPYIDFFGVGLVKSTYLYNVSTVNIVNSAAHQLIRNIIAIHSKAPNSDTHML</sequence>
<evidence type="ECO:0000256" key="4">
    <source>
        <dbReference type="ARBA" id="ARBA00023136"/>
    </source>
</evidence>
<keyword evidence="3 6" id="KW-1133">Transmembrane helix</keyword>
<feature type="domain" description="Amino acid permease/ SLC12A" evidence="7">
    <location>
        <begin position="298"/>
        <end position="519"/>
    </location>
</feature>
<dbReference type="AlphaFoldDB" id="A0A3M6UAT8"/>
<dbReference type="PANTHER" id="PTHR11827:SF103">
    <property type="entry name" value="SODIUM CHLORIDE COTRANSPORTER 69, ISOFORM E"/>
    <property type="match status" value="1"/>
</dbReference>
<proteinExistence type="predicted"/>
<dbReference type="GO" id="GO:1990573">
    <property type="term" value="P:potassium ion import across plasma membrane"/>
    <property type="evidence" value="ECO:0007669"/>
    <property type="project" value="TreeGrafter"/>
</dbReference>
<dbReference type="InterPro" id="IPR004841">
    <property type="entry name" value="AA-permease/SLC12A_dom"/>
</dbReference>
<name>A0A3M6UAT8_POCDA</name>
<comment type="subcellular location">
    <subcellularLocation>
        <location evidence="1">Membrane</location>
        <topology evidence="1">Multi-pass membrane protein</topology>
    </subcellularLocation>
</comment>
<reference evidence="8 9" key="1">
    <citation type="journal article" date="2018" name="Sci. Rep.">
        <title>Comparative analysis of the Pocillopora damicornis genome highlights role of immune system in coral evolution.</title>
        <authorList>
            <person name="Cunning R."/>
            <person name="Bay R.A."/>
            <person name="Gillette P."/>
            <person name="Baker A.C."/>
            <person name="Traylor-Knowles N."/>
        </authorList>
    </citation>
    <scope>NUCLEOTIDE SEQUENCE [LARGE SCALE GENOMIC DNA]</scope>
    <source>
        <strain evidence="8">RSMAS</strain>
        <tissue evidence="8">Whole animal</tissue>
    </source>
</reference>
<evidence type="ECO:0000256" key="2">
    <source>
        <dbReference type="ARBA" id="ARBA00022692"/>
    </source>
</evidence>
<feature type="compositionally biased region" description="Low complexity" evidence="5">
    <location>
        <begin position="136"/>
        <end position="147"/>
    </location>
</feature>
<dbReference type="Pfam" id="PF00324">
    <property type="entry name" value="AA_permease"/>
    <property type="match status" value="2"/>
</dbReference>
<dbReference type="GO" id="GO:0055078">
    <property type="term" value="P:sodium ion homeostasis"/>
    <property type="evidence" value="ECO:0007669"/>
    <property type="project" value="TreeGrafter"/>
</dbReference>
<evidence type="ECO:0000256" key="3">
    <source>
        <dbReference type="ARBA" id="ARBA00022989"/>
    </source>
</evidence>
<evidence type="ECO:0000313" key="9">
    <source>
        <dbReference type="Proteomes" id="UP000275408"/>
    </source>
</evidence>
<evidence type="ECO:0000256" key="6">
    <source>
        <dbReference type="SAM" id="Phobius"/>
    </source>
</evidence>
<evidence type="ECO:0000313" key="8">
    <source>
        <dbReference type="EMBL" id="RMX50598.1"/>
    </source>
</evidence>
<dbReference type="InterPro" id="IPR004842">
    <property type="entry name" value="SLC12A_fam"/>
</dbReference>
<dbReference type="STRING" id="46731.A0A3M6UAT8"/>
<dbReference type="GO" id="GO:0016020">
    <property type="term" value="C:membrane"/>
    <property type="evidence" value="ECO:0007669"/>
    <property type="project" value="UniProtKB-SubCell"/>
</dbReference>
<dbReference type="GO" id="GO:0006884">
    <property type="term" value="P:cell volume homeostasis"/>
    <property type="evidence" value="ECO:0007669"/>
    <property type="project" value="TreeGrafter"/>
</dbReference>
<organism evidence="8 9">
    <name type="scientific">Pocillopora damicornis</name>
    <name type="common">Cauliflower coral</name>
    <name type="synonym">Millepora damicornis</name>
    <dbReference type="NCBI Taxonomy" id="46731"/>
    <lineage>
        <taxon>Eukaryota</taxon>
        <taxon>Metazoa</taxon>
        <taxon>Cnidaria</taxon>
        <taxon>Anthozoa</taxon>
        <taxon>Hexacorallia</taxon>
        <taxon>Scleractinia</taxon>
        <taxon>Astrocoeniina</taxon>
        <taxon>Pocilloporidae</taxon>
        <taxon>Pocillopora</taxon>
    </lineage>
</organism>
<comment type="caution">
    <text evidence="8">The sequence shown here is derived from an EMBL/GenBank/DDBJ whole genome shotgun (WGS) entry which is preliminary data.</text>
</comment>
<feature type="transmembrane region" description="Helical" evidence="6">
    <location>
        <begin position="412"/>
        <end position="431"/>
    </location>
</feature>
<keyword evidence="4 6" id="KW-0472">Membrane</keyword>
<feature type="transmembrane region" description="Helical" evidence="6">
    <location>
        <begin position="299"/>
        <end position="318"/>
    </location>
</feature>
<keyword evidence="9" id="KW-1185">Reference proteome</keyword>
<dbReference type="GO" id="GO:0055064">
    <property type="term" value="P:chloride ion homeostasis"/>
    <property type="evidence" value="ECO:0007669"/>
    <property type="project" value="TreeGrafter"/>
</dbReference>
<dbReference type="OrthoDB" id="2020542at2759"/>
<dbReference type="GO" id="GO:0008511">
    <property type="term" value="F:sodium:potassium:chloride symporter activity"/>
    <property type="evidence" value="ECO:0007669"/>
    <property type="project" value="TreeGrafter"/>
</dbReference>
<feature type="transmembrane region" description="Helical" evidence="6">
    <location>
        <begin position="231"/>
        <end position="250"/>
    </location>
</feature>